<keyword evidence="3 6" id="KW-1188">Viral release from host cell</keyword>
<evidence type="ECO:0000256" key="7">
    <source>
        <dbReference type="SAM" id="MobiDB-lite"/>
    </source>
</evidence>
<protein>
    <recommendedName>
        <fullName evidence="6">Packaging protein 3</fullName>
    </recommendedName>
    <alternativeName>
        <fullName evidence="6">L1-52/55 kDa protein</fullName>
    </alternativeName>
    <alternativeName>
        <fullName evidence="6">Packaging protein 52K</fullName>
    </alternativeName>
</protein>
<keyword evidence="1 6" id="KW-0597">Phosphoprotein</keyword>
<name>A0A8G0RCT4_9ADEN</name>
<evidence type="ECO:0000256" key="4">
    <source>
        <dbReference type="ARBA" id="ARBA00022921"/>
    </source>
</evidence>
<comment type="caution">
    <text evidence="6">Lacks conserved residue(s) required for the propagation of feature annotation.</text>
</comment>
<keyword evidence="5 6" id="KW-0231">Viral genome packaging</keyword>
<comment type="miscellaneous">
    <text evidence="6">All late proteins expressed from the major late promoter are produced by alternative splicing and alternative polyadenylation of the same gene giving rise to non-overlapping ORFs. A leader sequence is present in the N-terminus of all these mRNAs and is recognized by the viral shutoff protein to provide expression although conventional translation via ribosome scanning from the cap has been shut off in the host cell.</text>
</comment>
<comment type="subcellular location">
    <subcellularLocation>
        <location evidence="6">Host nucleus</location>
    </subcellularLocation>
    <text evidence="6">Nuclear protein present in empty capsids and assembly intermediates.</text>
</comment>
<organism evidence="8">
    <name type="scientific">Bat mastadenovirus</name>
    <dbReference type="NCBI Taxonomy" id="740971"/>
    <lineage>
        <taxon>Viruses</taxon>
        <taxon>Varidnaviria</taxon>
        <taxon>Bamfordvirae</taxon>
        <taxon>Preplasmiviricota</taxon>
        <taxon>Polisuviricotina</taxon>
        <taxon>Pharingeaviricetes</taxon>
        <taxon>Rowavirales</taxon>
        <taxon>Adenoviridae</taxon>
        <taxon>Mastadenovirus</taxon>
        <taxon>Mastadenovirus asiensse</taxon>
    </lineage>
</organism>
<dbReference type="GO" id="GO:0019076">
    <property type="term" value="P:viral release from host cell"/>
    <property type="evidence" value="ECO:0007669"/>
    <property type="project" value="UniProtKB-UniRule"/>
</dbReference>
<dbReference type="GO" id="GO:0019073">
    <property type="term" value="P:viral DNA genome packaging"/>
    <property type="evidence" value="ECO:0007669"/>
    <property type="project" value="UniProtKB-UniRule"/>
</dbReference>
<comment type="PTM">
    <text evidence="6">Cleaved at different sites by the viral protease during virion maturation.</text>
</comment>
<reference evidence="8" key="1">
    <citation type="submission" date="2021-01" db="EMBL/GenBank/DDBJ databases">
        <authorList>
            <person name="Zhang W."/>
        </authorList>
    </citation>
    <scope>NUCLEOTIDE SEQUENCE</scope>
    <source>
        <strain evidence="8">CXC10</strain>
    </source>
</reference>
<evidence type="ECO:0000256" key="2">
    <source>
        <dbReference type="ARBA" id="ARBA00022562"/>
    </source>
</evidence>
<gene>
    <name evidence="6" type="primary">L1</name>
</gene>
<keyword evidence="2 6" id="KW-1048">Host nucleus</keyword>
<evidence type="ECO:0000256" key="6">
    <source>
        <dbReference type="HAMAP-Rule" id="MF_04058"/>
    </source>
</evidence>
<comment type="function">
    <text evidence="6">Involved in viral genome packaging through its interaction with packaging proteins 1 and 2. After proteolyic cleavage by adenovirus protease, L1 52/55k protein is removed from the capsid during viral maturation.</text>
</comment>
<evidence type="ECO:0000256" key="5">
    <source>
        <dbReference type="ARBA" id="ARBA00023219"/>
    </source>
</evidence>
<comment type="induction">
    <text evidence="6">Expressed in the early phase and late phase of the viral replicative cycle.</text>
</comment>
<evidence type="ECO:0000256" key="3">
    <source>
        <dbReference type="ARBA" id="ARBA00022612"/>
    </source>
</evidence>
<dbReference type="InterPro" id="IPR004292">
    <property type="entry name" value="L1-like"/>
</dbReference>
<proteinExistence type="evidence at transcript level"/>
<accession>A0A8G0RCT4</accession>
<dbReference type="GO" id="GO:0042025">
    <property type="term" value="C:host cell nucleus"/>
    <property type="evidence" value="ECO:0007669"/>
    <property type="project" value="UniProtKB-SubCell"/>
</dbReference>
<evidence type="ECO:0000256" key="1">
    <source>
        <dbReference type="ARBA" id="ARBA00022553"/>
    </source>
</evidence>
<evidence type="ECO:0000313" key="8">
    <source>
        <dbReference type="EMBL" id="QYW15028.1"/>
    </source>
</evidence>
<feature type="region of interest" description="Disordered" evidence="7">
    <location>
        <begin position="366"/>
        <end position="392"/>
    </location>
</feature>
<dbReference type="InterPro" id="IPR037536">
    <property type="entry name" value="ADV_PKG3"/>
</dbReference>
<feature type="compositionally biased region" description="Acidic residues" evidence="7">
    <location>
        <begin position="376"/>
        <end position="392"/>
    </location>
</feature>
<dbReference type="HAMAP" id="MF_04058">
    <property type="entry name" value="ADV_PKG3"/>
    <property type="match status" value="1"/>
</dbReference>
<sequence length="392" mass="44207">MAFCTQTHRETISARLVARQMHPVLRQMKPAAPAVATTETVGRGLAAAAAALPEPPEEGEGLARVVSGGPERHPRVQVKRDASEAYVPRQNVLRDHPGTEGEEMRDLRYRAGRAMRVPRRRVLRDVDFEAEPSTGISAARAHLEAASLATAYEQTAREEANFQKTFNNNVRTLVAREEVTVGLMHLWDFTEAYVSNPSSKTLTAQLFLIAQHSRDEGVFKESLLSLAEPESQWLVDLINILQSIIVQERGMRVPEKVAAINYSLISLAKHYARQLFKTAYVPLDKEVKIQTFYMRTVIKILALSDDLGIYRNERIQRVVSASRRRELSDRELMFNLRRTLASSGADAEQARALEAGEDLRWVHPQQGRAGLSTVPEELEEEDYSDEEEMDEY</sequence>
<keyword evidence="4 6" id="KW-0426">Late protein</keyword>
<dbReference type="Pfam" id="PF03052">
    <property type="entry name" value="Adeno_52K"/>
    <property type="match status" value="1"/>
</dbReference>
<dbReference type="EMBL" id="MW597741">
    <property type="protein sequence ID" value="QYW15028.1"/>
    <property type="molecule type" value="Genomic_DNA"/>
</dbReference>
<comment type="subunit">
    <text evidence="6">Part of the genome packaging complex composed of packaging proteins 1, 2 and 3; this complex specifically binds to the packaging sequence on the left end of viral genomic DNA and performs packaging of the viral genome. Interacts with hexon-linking protein IIIa; this interaction is required to promote correct genome packaging.</text>
</comment>
<comment type="similarity">
    <text evidence="6">Belongs to the adenoviridae packaging protein 3 family.</text>
</comment>